<proteinExistence type="predicted"/>
<dbReference type="Proteomes" id="UP001215598">
    <property type="component" value="Unassembled WGS sequence"/>
</dbReference>
<organism evidence="1 2">
    <name type="scientific">Mycena metata</name>
    <dbReference type="NCBI Taxonomy" id="1033252"/>
    <lineage>
        <taxon>Eukaryota</taxon>
        <taxon>Fungi</taxon>
        <taxon>Dikarya</taxon>
        <taxon>Basidiomycota</taxon>
        <taxon>Agaricomycotina</taxon>
        <taxon>Agaricomycetes</taxon>
        <taxon>Agaricomycetidae</taxon>
        <taxon>Agaricales</taxon>
        <taxon>Marasmiineae</taxon>
        <taxon>Mycenaceae</taxon>
        <taxon>Mycena</taxon>
    </lineage>
</organism>
<accession>A0AAD7IXX2</accession>
<sequence>MLFTLTLNGHQYRVKISRTLTGIIVVETQGLGSPHCSLPFLLQDIPGHADTPPSIPRGPRLNVAEHIALEYAVRRAFFHWASRWRIDLSMLPVHTLTDFPTRRLGSTTRNATL</sequence>
<protein>
    <submittedName>
        <fullName evidence="1">Uncharacterized protein</fullName>
    </submittedName>
</protein>
<evidence type="ECO:0000313" key="2">
    <source>
        <dbReference type="Proteomes" id="UP001215598"/>
    </source>
</evidence>
<name>A0AAD7IXX2_9AGAR</name>
<reference evidence="1" key="1">
    <citation type="submission" date="2023-03" db="EMBL/GenBank/DDBJ databases">
        <title>Massive genome expansion in bonnet fungi (Mycena s.s.) driven by repeated elements and novel gene families across ecological guilds.</title>
        <authorList>
            <consortium name="Lawrence Berkeley National Laboratory"/>
            <person name="Harder C.B."/>
            <person name="Miyauchi S."/>
            <person name="Viragh M."/>
            <person name="Kuo A."/>
            <person name="Thoen E."/>
            <person name="Andreopoulos B."/>
            <person name="Lu D."/>
            <person name="Skrede I."/>
            <person name="Drula E."/>
            <person name="Henrissat B."/>
            <person name="Morin E."/>
            <person name="Kohler A."/>
            <person name="Barry K."/>
            <person name="LaButti K."/>
            <person name="Morin E."/>
            <person name="Salamov A."/>
            <person name="Lipzen A."/>
            <person name="Mereny Z."/>
            <person name="Hegedus B."/>
            <person name="Baldrian P."/>
            <person name="Stursova M."/>
            <person name="Weitz H."/>
            <person name="Taylor A."/>
            <person name="Grigoriev I.V."/>
            <person name="Nagy L.G."/>
            <person name="Martin F."/>
            <person name="Kauserud H."/>
        </authorList>
    </citation>
    <scope>NUCLEOTIDE SEQUENCE</scope>
    <source>
        <strain evidence="1">CBHHK182m</strain>
    </source>
</reference>
<comment type="caution">
    <text evidence="1">The sequence shown here is derived from an EMBL/GenBank/DDBJ whole genome shotgun (WGS) entry which is preliminary data.</text>
</comment>
<keyword evidence="2" id="KW-1185">Reference proteome</keyword>
<dbReference type="EMBL" id="JARKIB010000058">
    <property type="protein sequence ID" value="KAJ7752674.1"/>
    <property type="molecule type" value="Genomic_DNA"/>
</dbReference>
<dbReference type="AlphaFoldDB" id="A0AAD7IXX2"/>
<evidence type="ECO:0000313" key="1">
    <source>
        <dbReference type="EMBL" id="KAJ7752674.1"/>
    </source>
</evidence>
<gene>
    <name evidence="1" type="ORF">B0H16DRAFT_1723596</name>
</gene>